<proteinExistence type="predicted"/>
<dbReference type="InterPro" id="IPR006600">
    <property type="entry name" value="HTH_CenpB_DNA-bd_dom"/>
</dbReference>
<dbReference type="GO" id="GO:0003677">
    <property type="term" value="F:DNA binding"/>
    <property type="evidence" value="ECO:0007669"/>
    <property type="project" value="UniProtKB-KW"/>
</dbReference>
<sequence length="284" mass="32837">KRSYTRRRKIEVLKWMKDYRVPNEASNTGVKMHCPTLDEASIFFKIPKSTIGRWRGTVEKILEQVGGECSRRDALVTFLYLWPEMEKQLFDQFVACRSQGRQVQDGWFRRNAKELWRTSYPELPEGLFVFSQGWFHGFLSHHQVVLRFVTNTAQSLPANYKDQILIWLRFNHRNRILTPFVPPAVSIISTSPPIVNPLALHYICNNDQGGIPEHRICNVDQTLLPWEYLIGRTYDIQGAKTVWSKSAESGSEKHQCTLFLCIFADRVPQVPPILIFTAASGARI</sequence>
<dbReference type="Proteomes" id="UP000276215">
    <property type="component" value="Unassembled WGS sequence"/>
</dbReference>
<dbReference type="InterPro" id="IPR009057">
    <property type="entry name" value="Homeodomain-like_sf"/>
</dbReference>
<feature type="non-terminal residue" evidence="3">
    <location>
        <position position="1"/>
    </location>
</feature>
<dbReference type="EMBL" id="ML120513">
    <property type="protein sequence ID" value="RPA90829.1"/>
    <property type="molecule type" value="Genomic_DNA"/>
</dbReference>
<gene>
    <name evidence="3" type="ORF">L873DRAFT_1716547</name>
</gene>
<evidence type="ECO:0000259" key="2">
    <source>
        <dbReference type="SMART" id="SM00674"/>
    </source>
</evidence>
<dbReference type="SUPFAM" id="SSF46689">
    <property type="entry name" value="Homeodomain-like"/>
    <property type="match status" value="1"/>
</dbReference>
<accession>A0A3N4IXW1</accession>
<dbReference type="STRING" id="1336337.A0A3N4IXW1"/>
<protein>
    <recommendedName>
        <fullName evidence="2">HTH CENPB-type domain-containing protein</fullName>
    </recommendedName>
</protein>
<dbReference type="OrthoDB" id="5422061at2759"/>
<organism evidence="3 4">
    <name type="scientific">Choiromyces venosus 120613-1</name>
    <dbReference type="NCBI Taxonomy" id="1336337"/>
    <lineage>
        <taxon>Eukaryota</taxon>
        <taxon>Fungi</taxon>
        <taxon>Dikarya</taxon>
        <taxon>Ascomycota</taxon>
        <taxon>Pezizomycotina</taxon>
        <taxon>Pezizomycetes</taxon>
        <taxon>Pezizales</taxon>
        <taxon>Tuberaceae</taxon>
        <taxon>Choiromyces</taxon>
    </lineage>
</organism>
<keyword evidence="1" id="KW-0238">DNA-binding</keyword>
<dbReference type="AlphaFoldDB" id="A0A3N4IXW1"/>
<keyword evidence="4" id="KW-1185">Reference proteome</keyword>
<evidence type="ECO:0000313" key="3">
    <source>
        <dbReference type="EMBL" id="RPA90829.1"/>
    </source>
</evidence>
<evidence type="ECO:0000313" key="4">
    <source>
        <dbReference type="Proteomes" id="UP000276215"/>
    </source>
</evidence>
<dbReference type="Pfam" id="PF03221">
    <property type="entry name" value="HTH_Tnp_Tc5"/>
    <property type="match status" value="1"/>
</dbReference>
<dbReference type="Gene3D" id="1.10.10.60">
    <property type="entry name" value="Homeodomain-like"/>
    <property type="match status" value="1"/>
</dbReference>
<reference evidence="3 4" key="1">
    <citation type="journal article" date="2018" name="Nat. Ecol. Evol.">
        <title>Pezizomycetes genomes reveal the molecular basis of ectomycorrhizal truffle lifestyle.</title>
        <authorList>
            <person name="Murat C."/>
            <person name="Payen T."/>
            <person name="Noel B."/>
            <person name="Kuo A."/>
            <person name="Morin E."/>
            <person name="Chen J."/>
            <person name="Kohler A."/>
            <person name="Krizsan K."/>
            <person name="Balestrini R."/>
            <person name="Da Silva C."/>
            <person name="Montanini B."/>
            <person name="Hainaut M."/>
            <person name="Levati E."/>
            <person name="Barry K.W."/>
            <person name="Belfiori B."/>
            <person name="Cichocki N."/>
            <person name="Clum A."/>
            <person name="Dockter R.B."/>
            <person name="Fauchery L."/>
            <person name="Guy J."/>
            <person name="Iotti M."/>
            <person name="Le Tacon F."/>
            <person name="Lindquist E.A."/>
            <person name="Lipzen A."/>
            <person name="Malagnac F."/>
            <person name="Mello A."/>
            <person name="Molinier V."/>
            <person name="Miyauchi S."/>
            <person name="Poulain J."/>
            <person name="Riccioni C."/>
            <person name="Rubini A."/>
            <person name="Sitrit Y."/>
            <person name="Splivallo R."/>
            <person name="Traeger S."/>
            <person name="Wang M."/>
            <person name="Zifcakova L."/>
            <person name="Wipf D."/>
            <person name="Zambonelli A."/>
            <person name="Paolocci F."/>
            <person name="Nowrousian M."/>
            <person name="Ottonello S."/>
            <person name="Baldrian P."/>
            <person name="Spatafora J.W."/>
            <person name="Henrissat B."/>
            <person name="Nagy L.G."/>
            <person name="Aury J.M."/>
            <person name="Wincker P."/>
            <person name="Grigoriev I.V."/>
            <person name="Bonfante P."/>
            <person name="Martin F.M."/>
        </authorList>
    </citation>
    <scope>NUCLEOTIDE SEQUENCE [LARGE SCALE GENOMIC DNA]</scope>
    <source>
        <strain evidence="3 4">120613-1</strain>
    </source>
</reference>
<dbReference type="SMART" id="SM00674">
    <property type="entry name" value="CENPB"/>
    <property type="match status" value="1"/>
</dbReference>
<feature type="domain" description="HTH CENPB-type" evidence="2">
    <location>
        <begin position="79"/>
        <end position="148"/>
    </location>
</feature>
<name>A0A3N4IXW1_9PEZI</name>
<evidence type="ECO:0000256" key="1">
    <source>
        <dbReference type="ARBA" id="ARBA00023125"/>
    </source>
</evidence>